<evidence type="ECO:0000313" key="2">
    <source>
        <dbReference type="EMBL" id="KAK9796285.1"/>
    </source>
</evidence>
<dbReference type="AlphaFoldDB" id="A0AAW1NRI2"/>
<feature type="compositionally biased region" description="Polar residues" evidence="1">
    <location>
        <begin position="69"/>
        <end position="82"/>
    </location>
</feature>
<reference evidence="2 3" key="1">
    <citation type="journal article" date="2024" name="Nat. Commun.">
        <title>Phylogenomics reveals the evolutionary origins of lichenization in chlorophyte algae.</title>
        <authorList>
            <person name="Puginier C."/>
            <person name="Libourel C."/>
            <person name="Otte J."/>
            <person name="Skaloud P."/>
            <person name="Haon M."/>
            <person name="Grisel S."/>
            <person name="Petersen M."/>
            <person name="Berrin J.G."/>
            <person name="Delaux P.M."/>
            <person name="Dal Grande F."/>
            <person name="Keller J."/>
        </authorList>
    </citation>
    <scope>NUCLEOTIDE SEQUENCE [LARGE SCALE GENOMIC DNA]</scope>
    <source>
        <strain evidence="2 3">SAG 2036</strain>
    </source>
</reference>
<protein>
    <submittedName>
        <fullName evidence="2">Uncharacterized protein</fullName>
    </submittedName>
</protein>
<organism evidence="2 3">
    <name type="scientific">Symbiochloris irregularis</name>
    <dbReference type="NCBI Taxonomy" id="706552"/>
    <lineage>
        <taxon>Eukaryota</taxon>
        <taxon>Viridiplantae</taxon>
        <taxon>Chlorophyta</taxon>
        <taxon>core chlorophytes</taxon>
        <taxon>Trebouxiophyceae</taxon>
        <taxon>Trebouxiales</taxon>
        <taxon>Trebouxiaceae</taxon>
        <taxon>Symbiochloris</taxon>
    </lineage>
</organism>
<comment type="caution">
    <text evidence="2">The sequence shown here is derived from an EMBL/GenBank/DDBJ whole genome shotgun (WGS) entry which is preliminary data.</text>
</comment>
<accession>A0AAW1NRI2</accession>
<evidence type="ECO:0000313" key="3">
    <source>
        <dbReference type="Proteomes" id="UP001465755"/>
    </source>
</evidence>
<proteinExistence type="predicted"/>
<keyword evidence="3" id="KW-1185">Reference proteome</keyword>
<name>A0AAW1NRI2_9CHLO</name>
<feature type="region of interest" description="Disordered" evidence="1">
    <location>
        <begin position="69"/>
        <end position="100"/>
    </location>
</feature>
<evidence type="ECO:0000256" key="1">
    <source>
        <dbReference type="SAM" id="MobiDB-lite"/>
    </source>
</evidence>
<dbReference type="Proteomes" id="UP001465755">
    <property type="component" value="Unassembled WGS sequence"/>
</dbReference>
<sequence>MSVRVVTGTGFHGQARSEFKQKVEALGLVCSGELILAARHELLTSMDKLDIQDGGSSTTPVIQELQIATPASTKGRSSSSPASVEVKVSNELSKAPKKSTAAEYHRCPAKSLKYFDKLEVRDPDSGSRYSFSMSDPSHCALVFYDDSADGHELAYCDLLSTYSYDGEVYIEHGYLFDRADVMAHPKASQLMASHAVAEDELVNCVAIYHSPARVIEGEFWLYGSQSQAQRARKGCADKDQLFMFTTKTWDRKAGRFLSRPKNVRFCG</sequence>
<gene>
    <name evidence="2" type="ORF">WJX73_004504</name>
</gene>
<dbReference type="EMBL" id="JALJOQ010000117">
    <property type="protein sequence ID" value="KAK9796285.1"/>
    <property type="molecule type" value="Genomic_DNA"/>
</dbReference>